<comment type="caution">
    <text evidence="1">The sequence shown here is derived from an EMBL/GenBank/DDBJ whole genome shotgun (WGS) entry which is preliminary data.</text>
</comment>
<proteinExistence type="predicted"/>
<sequence>MYGDDIDDFGYGGFGGGGGGNFGYGSMRRQHHQRRQFREYYRAYPVREHPDGKFDANFGGKIFMPASALDTLSRLEVVYPMLFQLYNASPESGGKLTHCGVLEFTAEEGRVYLPEWMMETLMLKRGALVEAVNVSLQLGTFVKLQPQSTDFLDITDHRAVLENALRNFATLTVGDIFSIDYNSREYKIAVLETKPSAEGITILETDLSVDFAPPVGYVEPTTRPGNGSAMSSQGSSRPASSMANDIRKREERIKEEMQKNRFMPFEGSGLRLSSKVKADSIRSYASTSDAQDKGEETAATHADNETPVPLDVPIGTLFFGYDLVPAPGSELDSVKDEKQPKFSGEGNVLRARRKRK</sequence>
<protein>
    <submittedName>
        <fullName evidence="1">Ubiquitin fusion degradation protein</fullName>
    </submittedName>
</protein>
<gene>
    <name evidence="1" type="primary">UFD1</name>
    <name evidence="1" type="ORF">FBU59_003469</name>
</gene>
<evidence type="ECO:0000313" key="1">
    <source>
        <dbReference type="EMBL" id="KAJ1941550.1"/>
    </source>
</evidence>
<organism evidence="1 2">
    <name type="scientific">Linderina macrospora</name>
    <dbReference type="NCBI Taxonomy" id="4868"/>
    <lineage>
        <taxon>Eukaryota</taxon>
        <taxon>Fungi</taxon>
        <taxon>Fungi incertae sedis</taxon>
        <taxon>Zoopagomycota</taxon>
        <taxon>Kickxellomycotina</taxon>
        <taxon>Kickxellomycetes</taxon>
        <taxon>Kickxellales</taxon>
        <taxon>Kickxellaceae</taxon>
        <taxon>Linderina</taxon>
    </lineage>
</organism>
<evidence type="ECO:0000313" key="2">
    <source>
        <dbReference type="Proteomes" id="UP001150603"/>
    </source>
</evidence>
<accession>A0ACC1J8F3</accession>
<reference evidence="1" key="1">
    <citation type="submission" date="2022-07" db="EMBL/GenBank/DDBJ databases">
        <title>Phylogenomic reconstructions and comparative analyses of Kickxellomycotina fungi.</title>
        <authorList>
            <person name="Reynolds N.K."/>
            <person name="Stajich J.E."/>
            <person name="Barry K."/>
            <person name="Grigoriev I.V."/>
            <person name="Crous P."/>
            <person name="Smith M.E."/>
        </authorList>
    </citation>
    <scope>NUCLEOTIDE SEQUENCE</scope>
    <source>
        <strain evidence="1">NRRL 5244</strain>
    </source>
</reference>
<name>A0ACC1J8F3_9FUNG</name>
<keyword evidence="2" id="KW-1185">Reference proteome</keyword>
<dbReference type="Proteomes" id="UP001150603">
    <property type="component" value="Unassembled WGS sequence"/>
</dbReference>
<dbReference type="EMBL" id="JANBPW010002229">
    <property type="protein sequence ID" value="KAJ1941550.1"/>
    <property type="molecule type" value="Genomic_DNA"/>
</dbReference>